<dbReference type="EMBL" id="FPKU01000002">
    <property type="protein sequence ID" value="SFZ84661.1"/>
    <property type="molecule type" value="Genomic_DNA"/>
</dbReference>
<dbReference type="InterPro" id="IPR050204">
    <property type="entry name" value="AraC_XylS_family_regulators"/>
</dbReference>
<reference evidence="6 7" key="1">
    <citation type="submission" date="2016-11" db="EMBL/GenBank/DDBJ databases">
        <authorList>
            <person name="Jaros S."/>
            <person name="Januszkiewicz K."/>
            <person name="Wedrychowicz H."/>
        </authorList>
    </citation>
    <scope>NUCLEOTIDE SEQUENCE [LARGE SCALE GENOMIC DNA]</scope>
    <source>
        <strain evidence="6 7">ATCC 23634</strain>
    </source>
</reference>
<evidence type="ECO:0000256" key="4">
    <source>
        <dbReference type="SAM" id="MobiDB-lite"/>
    </source>
</evidence>
<dbReference type="GO" id="GO:0043565">
    <property type="term" value="F:sequence-specific DNA binding"/>
    <property type="evidence" value="ECO:0007669"/>
    <property type="project" value="InterPro"/>
</dbReference>
<feature type="domain" description="HTH araC/xylS-type" evidence="5">
    <location>
        <begin position="221"/>
        <end position="321"/>
    </location>
</feature>
<dbReference type="SUPFAM" id="SSF46689">
    <property type="entry name" value="Homeodomain-like"/>
    <property type="match status" value="1"/>
</dbReference>
<feature type="region of interest" description="Disordered" evidence="4">
    <location>
        <begin position="1"/>
        <end position="25"/>
    </location>
</feature>
<evidence type="ECO:0000256" key="2">
    <source>
        <dbReference type="ARBA" id="ARBA00023125"/>
    </source>
</evidence>
<keyword evidence="7" id="KW-1185">Reference proteome</keyword>
<evidence type="ECO:0000313" key="6">
    <source>
        <dbReference type="EMBL" id="SFZ84661.1"/>
    </source>
</evidence>
<evidence type="ECO:0000256" key="3">
    <source>
        <dbReference type="ARBA" id="ARBA00023163"/>
    </source>
</evidence>
<evidence type="ECO:0000313" key="7">
    <source>
        <dbReference type="Proteomes" id="UP000183447"/>
    </source>
</evidence>
<proteinExistence type="predicted"/>
<dbReference type="InterPro" id="IPR018060">
    <property type="entry name" value="HTH_AraC"/>
</dbReference>
<dbReference type="Pfam" id="PF12833">
    <property type="entry name" value="HTH_18"/>
    <property type="match status" value="1"/>
</dbReference>
<dbReference type="PROSITE" id="PS01124">
    <property type="entry name" value="HTH_ARAC_FAMILY_2"/>
    <property type="match status" value="1"/>
</dbReference>
<dbReference type="PANTHER" id="PTHR46796:SF12">
    <property type="entry name" value="HTH-TYPE DNA-BINDING TRANSCRIPTIONAL ACTIVATOR EUTR"/>
    <property type="match status" value="1"/>
</dbReference>
<dbReference type="AlphaFoldDB" id="A0A1K2HY18"/>
<gene>
    <name evidence="6" type="ORF">SAMN02983003_2142</name>
</gene>
<keyword evidence="2" id="KW-0238">DNA-binding</keyword>
<dbReference type="InterPro" id="IPR009057">
    <property type="entry name" value="Homeodomain-like_sf"/>
</dbReference>
<evidence type="ECO:0000259" key="5">
    <source>
        <dbReference type="PROSITE" id="PS01124"/>
    </source>
</evidence>
<organism evidence="6 7">
    <name type="scientific">Devosia enhydra</name>
    <dbReference type="NCBI Taxonomy" id="665118"/>
    <lineage>
        <taxon>Bacteria</taxon>
        <taxon>Pseudomonadati</taxon>
        <taxon>Pseudomonadota</taxon>
        <taxon>Alphaproteobacteria</taxon>
        <taxon>Hyphomicrobiales</taxon>
        <taxon>Devosiaceae</taxon>
        <taxon>Devosia</taxon>
    </lineage>
</organism>
<keyword evidence="1" id="KW-0805">Transcription regulation</keyword>
<dbReference type="PANTHER" id="PTHR46796">
    <property type="entry name" value="HTH-TYPE TRANSCRIPTIONAL ACTIVATOR RHAS-RELATED"/>
    <property type="match status" value="1"/>
</dbReference>
<evidence type="ECO:0000256" key="1">
    <source>
        <dbReference type="ARBA" id="ARBA00023015"/>
    </source>
</evidence>
<sequence length="326" mass="35484">MHGSSSPHLVHTRSHEATTGEAPRPFSSVLFSQTNGFDFAGGGGRMQSTTAMLPRHGLRLGRVRSTGHEISLVEQDHFSLLLPLRGLIAVETRGRFWDTRPGTLLAVGTGARRTTAIADSAQGFEAALLMIPIPFLAQTLHARSDRAVPFAGRFATLMAAGGLVARLPLILGELMEAEAQRIDSRRLGHVEGQLLDILGLLLDPEPDEAHAADPSAEARVSRVEAMMEERLAEPLSITALAGELGIGPRLLQMMFQARRGISPRQMLHRFRLRSARQRLLSGAPGLDVTGVALEAGFTHLGRFAHAYRVAFGEWPRQTLLRSRRLA</sequence>
<dbReference type="GO" id="GO:0003700">
    <property type="term" value="F:DNA-binding transcription factor activity"/>
    <property type="evidence" value="ECO:0007669"/>
    <property type="project" value="InterPro"/>
</dbReference>
<dbReference type="Proteomes" id="UP000183447">
    <property type="component" value="Unassembled WGS sequence"/>
</dbReference>
<dbReference type="SMART" id="SM00342">
    <property type="entry name" value="HTH_ARAC"/>
    <property type="match status" value="1"/>
</dbReference>
<keyword evidence="3" id="KW-0804">Transcription</keyword>
<accession>A0A1K2HY18</accession>
<dbReference type="STRING" id="665118.SAMN02983003_2142"/>
<protein>
    <submittedName>
        <fullName evidence="6">AraC-binding-like domain-containing protein</fullName>
    </submittedName>
</protein>
<dbReference type="Gene3D" id="1.10.10.60">
    <property type="entry name" value="Homeodomain-like"/>
    <property type="match status" value="1"/>
</dbReference>
<name>A0A1K2HY18_9HYPH</name>